<evidence type="ECO:0000313" key="1">
    <source>
        <dbReference type="EMBL" id="NPD90927.1"/>
    </source>
</evidence>
<proteinExistence type="predicted"/>
<evidence type="ECO:0008006" key="3">
    <source>
        <dbReference type="Google" id="ProtNLM"/>
    </source>
</evidence>
<protein>
    <recommendedName>
        <fullName evidence="3">VCBS repeat-containing protein</fullName>
    </recommendedName>
</protein>
<dbReference type="Proteomes" id="UP000714420">
    <property type="component" value="Unassembled WGS sequence"/>
</dbReference>
<reference evidence="1 2" key="1">
    <citation type="submission" date="2020-05" db="EMBL/GenBank/DDBJ databases">
        <title>Distinct polysaccharide utilization as determinants for interspecies competition between intestinal Prevotella spp.</title>
        <authorList>
            <person name="Galvez E.J.C."/>
            <person name="Iljazovic A."/>
            <person name="Strowig T."/>
        </authorList>
    </citation>
    <scope>NUCLEOTIDE SEQUENCE [LARGE SCALE GENOMIC DNA]</scope>
    <source>
        <strain evidence="1 2">PMUR</strain>
    </source>
</reference>
<organism evidence="1 2">
    <name type="scientific">Xylanibacter muris</name>
    <dbReference type="NCBI Taxonomy" id="2736290"/>
    <lineage>
        <taxon>Bacteria</taxon>
        <taxon>Pseudomonadati</taxon>
        <taxon>Bacteroidota</taxon>
        <taxon>Bacteroidia</taxon>
        <taxon>Bacteroidales</taxon>
        <taxon>Prevotellaceae</taxon>
        <taxon>Xylanibacter</taxon>
    </lineage>
</organism>
<evidence type="ECO:0000313" key="2">
    <source>
        <dbReference type="Proteomes" id="UP000714420"/>
    </source>
</evidence>
<keyword evidence="2" id="KW-1185">Reference proteome</keyword>
<sequence length="151" mass="17364">MFPVGAMAVETEDTFRLETVCDTLSYLCIGSDRWRLPFPVYRFETADVNGDGIIDAIVGVVKSTRYDPVLRRRVFVFKNYRGHVRPLWLGSRMGQPIADFHFLAGRNLIEVKEIAADGTYFYAYYRWRSFGMEFVERKDCHGCGAAENCPL</sequence>
<comment type="caution">
    <text evidence="1">The sequence shown here is derived from an EMBL/GenBank/DDBJ whole genome shotgun (WGS) entry which is preliminary data.</text>
</comment>
<name>A0ABX2AL01_9BACT</name>
<dbReference type="EMBL" id="JABKKF010000001">
    <property type="protein sequence ID" value="NPD90927.1"/>
    <property type="molecule type" value="Genomic_DNA"/>
</dbReference>
<gene>
    <name evidence="1" type="ORF">HPS56_00880</name>
</gene>
<accession>A0ABX2AL01</accession>